<sequence length="229" mass="26708">MSLQCILTSNLTTISVPAIKLPLDKHIGSVRSTQNQDKIRWLKSENQRINDETNSSKKKHAELERRMKELSEHLVTKNSQLDTLKKHCEETKLQLAELAANEKRIAAIHDLEKARYSKIRQAVEEHKDMFSRLAKRKIDRPNYASPEPTTSVLILPASCTREYELGEKERQRDDLKRLLEKREQEIVIKKNHNAARIVRLRKLLQTNEGRRALCKEQLAALKAKTNRRY</sequence>
<keyword evidence="1" id="KW-0175">Coiled coil</keyword>
<reference evidence="2" key="3">
    <citation type="submission" date="2012-09" db="EMBL/GenBank/DDBJ databases">
        <authorList>
            <consortium name="VectorBase"/>
        </authorList>
    </citation>
    <scope>NUCLEOTIDE SEQUENCE</scope>
    <source>
        <strain evidence="2">Liverpool</strain>
    </source>
</reference>
<evidence type="ECO:0000313" key="2">
    <source>
        <dbReference type="EMBL" id="EAT39389.1"/>
    </source>
</evidence>
<evidence type="ECO:0000313" key="3">
    <source>
        <dbReference type="Proteomes" id="UP000682892"/>
    </source>
</evidence>
<dbReference type="Proteomes" id="UP000682892">
    <property type="component" value="Unassembled WGS sequence"/>
</dbReference>
<dbReference type="OMA" id="SCTREYE"/>
<dbReference type="HOGENOM" id="CLU_1355646_0_0_1"/>
<gene>
    <name evidence="2" type="ORF">AaeL_AAEL008791</name>
</gene>
<name>Q16XQ3_AEDAE</name>
<dbReference type="eggNOG" id="ENOG502RVMC">
    <property type="taxonomic scope" value="Eukaryota"/>
</dbReference>
<reference evidence="2" key="1">
    <citation type="submission" date="2005-10" db="EMBL/GenBank/DDBJ databases">
        <authorList>
            <person name="Loftus B.J."/>
            <person name="Nene V.M."/>
            <person name="Hannick L.I."/>
            <person name="Bidwell S."/>
            <person name="Haas B."/>
            <person name="Amedeo P."/>
            <person name="Orvis J."/>
            <person name="Wortman J.R."/>
            <person name="White O.R."/>
            <person name="Salzberg S."/>
            <person name="Shumway M."/>
            <person name="Koo H."/>
            <person name="Zhao Y."/>
            <person name="Holmes M."/>
            <person name="Miller J."/>
            <person name="Schatz M."/>
            <person name="Pop M."/>
            <person name="Pai G."/>
            <person name="Utterback T."/>
            <person name="Rogers Y.-H."/>
            <person name="Kravitz S."/>
            <person name="Fraser C.M."/>
        </authorList>
    </citation>
    <scope>NUCLEOTIDE SEQUENCE</scope>
    <source>
        <strain evidence="2">Liverpool</strain>
    </source>
</reference>
<organism evidence="2 3">
    <name type="scientific">Aedes aegypti</name>
    <name type="common">Yellowfever mosquito</name>
    <name type="synonym">Culex aegypti</name>
    <dbReference type="NCBI Taxonomy" id="7159"/>
    <lineage>
        <taxon>Eukaryota</taxon>
        <taxon>Metazoa</taxon>
        <taxon>Ecdysozoa</taxon>
        <taxon>Arthropoda</taxon>
        <taxon>Hexapoda</taxon>
        <taxon>Insecta</taxon>
        <taxon>Pterygota</taxon>
        <taxon>Neoptera</taxon>
        <taxon>Endopterygota</taxon>
        <taxon>Diptera</taxon>
        <taxon>Nematocera</taxon>
        <taxon>Culicoidea</taxon>
        <taxon>Culicidae</taxon>
        <taxon>Culicinae</taxon>
        <taxon>Aedini</taxon>
        <taxon>Aedes</taxon>
        <taxon>Stegomyia</taxon>
    </lineage>
</organism>
<dbReference type="EMBL" id="CH477534">
    <property type="protein sequence ID" value="EAT39389.1"/>
    <property type="molecule type" value="Genomic_DNA"/>
</dbReference>
<reference evidence="2" key="2">
    <citation type="journal article" date="2007" name="Science">
        <title>Genome sequence of Aedes aegypti, a major arbovirus vector.</title>
        <authorList>
            <person name="Nene V."/>
            <person name="Wortman J.R."/>
            <person name="Lawson D."/>
            <person name="Haas B."/>
            <person name="Kodira C."/>
            <person name="Tu Z.J."/>
            <person name="Loftus B."/>
            <person name="Xi Z."/>
            <person name="Megy K."/>
            <person name="Grabherr M."/>
            <person name="Ren Q."/>
            <person name="Zdobnov E.M."/>
            <person name="Lobo N.F."/>
            <person name="Campbell K.S."/>
            <person name="Brown S.E."/>
            <person name="Bonaldo M.F."/>
            <person name="Zhu J."/>
            <person name="Sinkins S.P."/>
            <person name="Hogenkamp D.G."/>
            <person name="Amedeo P."/>
            <person name="Arensburger P."/>
            <person name="Atkinson P.W."/>
            <person name="Bidwell S."/>
            <person name="Biedler J."/>
            <person name="Birney E."/>
            <person name="Bruggner R.V."/>
            <person name="Costas J."/>
            <person name="Coy M.R."/>
            <person name="Crabtree J."/>
            <person name="Crawford M."/>
            <person name="Debruyn B."/>
            <person name="Decaprio D."/>
            <person name="Eiglmeier K."/>
            <person name="Eisenstadt E."/>
            <person name="El-Dorry H."/>
            <person name="Gelbart W.M."/>
            <person name="Gomes S.L."/>
            <person name="Hammond M."/>
            <person name="Hannick L.I."/>
            <person name="Hogan J.R."/>
            <person name="Holmes M.H."/>
            <person name="Jaffe D."/>
            <person name="Johnston J.S."/>
            <person name="Kennedy R.C."/>
            <person name="Koo H."/>
            <person name="Kravitz S."/>
            <person name="Kriventseva E.V."/>
            <person name="Kulp D."/>
            <person name="Labutti K."/>
            <person name="Lee E."/>
            <person name="Li S."/>
            <person name="Lovin D.D."/>
            <person name="Mao C."/>
            <person name="Mauceli E."/>
            <person name="Menck C.F."/>
            <person name="Miller J.R."/>
            <person name="Montgomery P."/>
            <person name="Mori A."/>
            <person name="Nascimento A.L."/>
            <person name="Naveira H.F."/>
            <person name="Nusbaum C."/>
            <person name="O'leary S."/>
            <person name="Orvis J."/>
            <person name="Pertea M."/>
            <person name="Quesneville H."/>
            <person name="Reidenbach K.R."/>
            <person name="Rogers Y.H."/>
            <person name="Roth C.W."/>
            <person name="Schneider J.R."/>
            <person name="Schatz M."/>
            <person name="Shumway M."/>
            <person name="Stanke M."/>
            <person name="Stinson E.O."/>
            <person name="Tubio J.M."/>
            <person name="Vanzee J.P."/>
            <person name="Verjovski-Almeida S."/>
            <person name="Werner D."/>
            <person name="White O."/>
            <person name="Wyder S."/>
            <person name="Zeng Q."/>
            <person name="Zhao Q."/>
            <person name="Zhao Y."/>
            <person name="Hill C.A."/>
            <person name="Raikhel A.S."/>
            <person name="Soares M.B."/>
            <person name="Knudson D.L."/>
            <person name="Lee N.H."/>
            <person name="Galagan J."/>
            <person name="Salzberg S.L."/>
            <person name="Paulsen I.T."/>
            <person name="Dimopoulos G."/>
            <person name="Collins F.H."/>
            <person name="Birren B."/>
            <person name="Fraser-Liggett C.M."/>
            <person name="Severson D.W."/>
        </authorList>
    </citation>
    <scope>NUCLEOTIDE SEQUENCE [LARGE SCALE GENOMIC DNA]</scope>
    <source>
        <strain evidence="2">Liverpool</strain>
    </source>
</reference>
<proteinExistence type="predicted"/>
<feature type="coiled-coil region" evidence="1">
    <location>
        <begin position="46"/>
        <end position="101"/>
    </location>
</feature>
<dbReference type="PaxDb" id="7159-AAEL008791-PA"/>
<accession>Q16XQ3</accession>
<dbReference type="VEuPathDB" id="VectorBase:AAEL008791"/>
<protein>
    <submittedName>
        <fullName evidence="2">AAEL008791-PA</fullName>
    </submittedName>
</protein>
<evidence type="ECO:0000256" key="1">
    <source>
        <dbReference type="SAM" id="Coils"/>
    </source>
</evidence>
<dbReference type="AlphaFoldDB" id="Q16XQ3"/>
<dbReference type="PhylomeDB" id="Q16XQ3"/>